<dbReference type="PROSITE" id="PS51900">
    <property type="entry name" value="CB"/>
    <property type="match status" value="1"/>
</dbReference>
<sequence length="368" mass="42031">MKGHIRKRGNKYCIVIDIGPDPETGKRRQKWFSGYKTKKEAQADVAKKITELNEGTFVEPSKITLKDYLIQWLEIKKMSVEKSSLSRYQSNINKHIIPNIGMISLHKLNVMHIQKCYQSALNSGIANNTILFQHRILTAALNLAVKQNIISRNPATLAVIPKKEKSSIQTWTEEEVKQFLLHSQESRYHIGYLLAITTGMRLGEVLGLRWQDVDFNNHTVTINQTLGHDNKIKTSAKNNSSKRTIPIPLEVIEELKKCKLQINKDKLRIGPAYHDLDLIVCNKLGKVTTRTTFTRHFDKVIKNAGIKKIKFHDTRHTHATLLLKQGVHPKVVSERLGHSDISLTLRVYSHVLPNIQEDAVKTFAKSIF</sequence>
<dbReference type="EMBL" id="CP053980">
    <property type="protein sequence ID" value="QKH26658.1"/>
    <property type="molecule type" value="Genomic_DNA"/>
</dbReference>
<evidence type="ECO:0000256" key="2">
    <source>
        <dbReference type="ARBA" id="ARBA00022908"/>
    </source>
</evidence>
<reference evidence="8 10" key="1">
    <citation type="journal article" date="2015" name="Genome Announc.">
        <title>Complete genome sequences for 35 biothreat assay-relevant bacillus species.</title>
        <authorList>
            <person name="Johnson S.L."/>
            <person name="Daligault H.E."/>
            <person name="Davenport K.W."/>
            <person name="Jaissle J."/>
            <person name="Frey K.G."/>
            <person name="Ladner J.T."/>
            <person name="Broomall S.M."/>
            <person name="Bishop-Lilly K.A."/>
            <person name="Bruce D.C."/>
            <person name="Gibbons H.S."/>
            <person name="Coyne S.R."/>
            <person name="Lo C.C."/>
            <person name="Meincke L."/>
            <person name="Munk A.C."/>
            <person name="Koroleva G.I."/>
            <person name="Rosenzweig C.N."/>
            <person name="Palacios G.F."/>
            <person name="Redden C.L."/>
            <person name="Minogue T.D."/>
            <person name="Chain P.S."/>
        </authorList>
    </citation>
    <scope>NUCLEOTIDE SEQUENCE [LARGE SCALE GENOMIC DNA]</scope>
    <source>
        <strain evidence="8 10">HD1011</strain>
    </source>
</reference>
<dbReference type="PANTHER" id="PTHR30349">
    <property type="entry name" value="PHAGE INTEGRASE-RELATED"/>
    <property type="match status" value="1"/>
</dbReference>
<evidence type="ECO:0000259" key="6">
    <source>
        <dbReference type="PROSITE" id="PS51898"/>
    </source>
</evidence>
<dbReference type="Gene3D" id="1.10.150.130">
    <property type="match status" value="1"/>
</dbReference>
<dbReference type="PROSITE" id="PS51898">
    <property type="entry name" value="TYR_RECOMBINASE"/>
    <property type="match status" value="1"/>
</dbReference>
<evidence type="ECO:0000259" key="7">
    <source>
        <dbReference type="PROSITE" id="PS51900"/>
    </source>
</evidence>
<dbReference type="Pfam" id="PF14659">
    <property type="entry name" value="Phage_int_SAM_3"/>
    <property type="match status" value="1"/>
</dbReference>
<dbReference type="KEGG" id="btw:BF38_3027"/>
<dbReference type="Proteomes" id="UP000501107">
    <property type="component" value="Chromosome"/>
</dbReference>
<proteinExistence type="inferred from homology"/>
<evidence type="ECO:0000256" key="1">
    <source>
        <dbReference type="ARBA" id="ARBA00008857"/>
    </source>
</evidence>
<keyword evidence="2" id="KW-0229">DNA integration</keyword>
<dbReference type="InterPro" id="IPR044068">
    <property type="entry name" value="CB"/>
</dbReference>
<dbReference type="EMBL" id="CP009335">
    <property type="protein sequence ID" value="AJG75369.1"/>
    <property type="molecule type" value="Genomic_DNA"/>
</dbReference>
<dbReference type="InterPro" id="IPR050090">
    <property type="entry name" value="Tyrosine_recombinase_XerCD"/>
</dbReference>
<dbReference type="AlphaFoldDB" id="A0A0B5NC73"/>
<gene>
    <name evidence="8" type="ORF">BF38_3027</name>
    <name evidence="9" type="ORF">FOC89_22810</name>
</gene>
<comment type="similarity">
    <text evidence="1">Belongs to the 'phage' integrase family.</text>
</comment>
<dbReference type="GO" id="GO:0003677">
    <property type="term" value="F:DNA binding"/>
    <property type="evidence" value="ECO:0007669"/>
    <property type="project" value="UniProtKB-UniRule"/>
</dbReference>
<dbReference type="InterPro" id="IPR004107">
    <property type="entry name" value="Integrase_SAM-like_N"/>
</dbReference>
<dbReference type="Pfam" id="PF00589">
    <property type="entry name" value="Phage_integrase"/>
    <property type="match status" value="1"/>
</dbReference>
<dbReference type="InterPro" id="IPR028259">
    <property type="entry name" value="AP2-like_int_N"/>
</dbReference>
<evidence type="ECO:0000313" key="9">
    <source>
        <dbReference type="EMBL" id="QKH26658.1"/>
    </source>
</evidence>
<evidence type="ECO:0000256" key="5">
    <source>
        <dbReference type="PROSITE-ProRule" id="PRU01248"/>
    </source>
</evidence>
<protein>
    <submittedName>
        <fullName evidence="8">Phage integrase family protein</fullName>
    </submittedName>
    <submittedName>
        <fullName evidence="9">Site-specific integrase</fullName>
    </submittedName>
</protein>
<keyword evidence="3 5" id="KW-0238">DNA-binding</keyword>
<dbReference type="GO" id="GO:0006310">
    <property type="term" value="P:DNA recombination"/>
    <property type="evidence" value="ECO:0007669"/>
    <property type="project" value="UniProtKB-KW"/>
</dbReference>
<dbReference type="RefSeq" id="WP_000675866.1">
    <property type="nucleotide sequence ID" value="NZ_CP009335.1"/>
</dbReference>
<evidence type="ECO:0000313" key="10">
    <source>
        <dbReference type="Proteomes" id="UP000031876"/>
    </source>
</evidence>
<name>A0A0B5NC73_BACTU</name>
<keyword evidence="4" id="KW-0233">DNA recombination</keyword>
<dbReference type="InterPro" id="IPR013762">
    <property type="entry name" value="Integrase-like_cat_sf"/>
</dbReference>
<reference evidence="9 11" key="2">
    <citation type="submission" date="2020-05" db="EMBL/GenBank/DDBJ databases">
        <title>FDA dAtabase for Regulatory Grade micrObial Sequences (FDA-ARGOS): Supporting development and validation of Infectious Disease Dx tests.</title>
        <authorList>
            <person name="Nelson B."/>
            <person name="Plummer A."/>
            <person name="Tallon L."/>
            <person name="Sadzewicz L."/>
            <person name="Zhao X."/>
            <person name="Vavikolanu K."/>
            <person name="Mehta A."/>
            <person name="Aluvathingal J."/>
            <person name="Nadendla S."/>
            <person name="Myers T."/>
            <person name="Yan Y."/>
            <person name="Sichtig H."/>
        </authorList>
    </citation>
    <scope>NUCLEOTIDE SEQUENCE [LARGE SCALE GENOMIC DNA]</scope>
    <source>
        <strain evidence="9 11">FDAARGOS_795</strain>
    </source>
</reference>
<dbReference type="Gene3D" id="1.10.443.10">
    <property type="entry name" value="Intergrase catalytic core"/>
    <property type="match status" value="1"/>
</dbReference>
<dbReference type="InterPro" id="IPR010998">
    <property type="entry name" value="Integrase_recombinase_N"/>
</dbReference>
<evidence type="ECO:0000256" key="3">
    <source>
        <dbReference type="ARBA" id="ARBA00023125"/>
    </source>
</evidence>
<feature type="domain" description="Core-binding (CB)" evidence="7">
    <location>
        <begin position="63"/>
        <end position="145"/>
    </location>
</feature>
<dbReference type="Pfam" id="PF14657">
    <property type="entry name" value="Arm-DNA-bind_4"/>
    <property type="match status" value="1"/>
</dbReference>
<dbReference type="InterPro" id="IPR002104">
    <property type="entry name" value="Integrase_catalytic"/>
</dbReference>
<feature type="domain" description="Tyr recombinase" evidence="6">
    <location>
        <begin position="166"/>
        <end position="361"/>
    </location>
</feature>
<dbReference type="InterPro" id="IPR011010">
    <property type="entry name" value="DNA_brk_join_enz"/>
</dbReference>
<evidence type="ECO:0000256" key="4">
    <source>
        <dbReference type="ARBA" id="ARBA00023172"/>
    </source>
</evidence>
<dbReference type="CDD" id="cd01189">
    <property type="entry name" value="INT_ICEBs1_C_like"/>
    <property type="match status" value="1"/>
</dbReference>
<dbReference type="GO" id="GO:0015074">
    <property type="term" value="P:DNA integration"/>
    <property type="evidence" value="ECO:0007669"/>
    <property type="project" value="UniProtKB-KW"/>
</dbReference>
<dbReference type="Proteomes" id="UP000031876">
    <property type="component" value="Chromosome"/>
</dbReference>
<dbReference type="PANTHER" id="PTHR30349:SF64">
    <property type="entry name" value="PROPHAGE INTEGRASE INTD-RELATED"/>
    <property type="match status" value="1"/>
</dbReference>
<evidence type="ECO:0000313" key="8">
    <source>
        <dbReference type="EMBL" id="AJG75369.1"/>
    </source>
</evidence>
<dbReference type="SUPFAM" id="SSF56349">
    <property type="entry name" value="DNA breaking-rejoining enzymes"/>
    <property type="match status" value="1"/>
</dbReference>
<organism evidence="9 11">
    <name type="scientific">Bacillus thuringiensis</name>
    <dbReference type="NCBI Taxonomy" id="1428"/>
    <lineage>
        <taxon>Bacteria</taxon>
        <taxon>Bacillati</taxon>
        <taxon>Bacillota</taxon>
        <taxon>Bacilli</taxon>
        <taxon>Bacillales</taxon>
        <taxon>Bacillaceae</taxon>
        <taxon>Bacillus</taxon>
        <taxon>Bacillus cereus group</taxon>
    </lineage>
</organism>
<accession>A0A0B5NC73</accession>
<evidence type="ECO:0000313" key="11">
    <source>
        <dbReference type="Proteomes" id="UP000501107"/>
    </source>
</evidence>